<dbReference type="PANTHER" id="PTHR48075:SF5">
    <property type="entry name" value="3-HYDROXYBUTYRYL-COA DEHYDROGENASE"/>
    <property type="match status" value="1"/>
</dbReference>
<accession>A0A662DEY0</accession>
<dbReference type="EMBL" id="QMQA01000118">
    <property type="protein sequence ID" value="RLE13077.1"/>
    <property type="molecule type" value="Genomic_DNA"/>
</dbReference>
<gene>
    <name evidence="2" type="ORF">DRJ04_04970</name>
</gene>
<name>A0A662DEY0_UNCAE</name>
<dbReference type="AlphaFoldDB" id="A0A662DEY0"/>
<dbReference type="GO" id="GO:0006631">
    <property type="term" value="P:fatty acid metabolic process"/>
    <property type="evidence" value="ECO:0007669"/>
    <property type="project" value="InterPro"/>
</dbReference>
<dbReference type="Proteomes" id="UP000280417">
    <property type="component" value="Unassembled WGS sequence"/>
</dbReference>
<dbReference type="SUPFAM" id="SSF51735">
    <property type="entry name" value="NAD(P)-binding Rossmann-fold domains"/>
    <property type="match status" value="1"/>
</dbReference>
<sequence>MIKKIGVIGAGTMGSGIALVGAMQGFEVTMVDVSQEIIEKAIQKIEKYLTRSEEKAKISKEEKNKAISKIEATTSLEKITSCEFIIEAVSENKKIKKKIFQRLDSLCPKDVIFASNTSAISITEL</sequence>
<dbReference type="Pfam" id="PF02737">
    <property type="entry name" value="3HCDH_N"/>
    <property type="match status" value="1"/>
</dbReference>
<organism evidence="2 3">
    <name type="scientific">Aerophobetes bacterium</name>
    <dbReference type="NCBI Taxonomy" id="2030807"/>
    <lineage>
        <taxon>Bacteria</taxon>
        <taxon>Candidatus Aerophobota</taxon>
    </lineage>
</organism>
<keyword evidence="2" id="KW-0560">Oxidoreductase</keyword>
<evidence type="ECO:0000259" key="1">
    <source>
        <dbReference type="Pfam" id="PF02737"/>
    </source>
</evidence>
<evidence type="ECO:0000313" key="3">
    <source>
        <dbReference type="Proteomes" id="UP000280417"/>
    </source>
</evidence>
<feature type="non-terminal residue" evidence="2">
    <location>
        <position position="125"/>
    </location>
</feature>
<protein>
    <submittedName>
        <fullName evidence="2">3-hydroxybutyryl-CoA dehydrogenase</fullName>
        <ecNumber evidence="2">1.1.1.157</ecNumber>
    </submittedName>
</protein>
<dbReference type="GO" id="GO:0008691">
    <property type="term" value="F:3-hydroxybutyryl-CoA dehydrogenase activity"/>
    <property type="evidence" value="ECO:0007669"/>
    <property type="project" value="UniProtKB-EC"/>
</dbReference>
<evidence type="ECO:0000313" key="2">
    <source>
        <dbReference type="EMBL" id="RLE13077.1"/>
    </source>
</evidence>
<dbReference type="GO" id="GO:0070403">
    <property type="term" value="F:NAD+ binding"/>
    <property type="evidence" value="ECO:0007669"/>
    <property type="project" value="InterPro"/>
</dbReference>
<dbReference type="PANTHER" id="PTHR48075">
    <property type="entry name" value="3-HYDROXYACYL-COA DEHYDROGENASE FAMILY PROTEIN"/>
    <property type="match status" value="1"/>
</dbReference>
<dbReference type="InterPro" id="IPR036291">
    <property type="entry name" value="NAD(P)-bd_dom_sf"/>
</dbReference>
<dbReference type="InterPro" id="IPR006176">
    <property type="entry name" value="3-OHacyl-CoA_DH_NAD-bd"/>
</dbReference>
<reference evidence="2 3" key="1">
    <citation type="submission" date="2018-06" db="EMBL/GenBank/DDBJ databases">
        <title>Extensive metabolic versatility and redundancy in microbially diverse, dynamic hydrothermal sediments.</title>
        <authorList>
            <person name="Dombrowski N."/>
            <person name="Teske A."/>
            <person name="Baker B.J."/>
        </authorList>
    </citation>
    <scope>NUCLEOTIDE SEQUENCE [LARGE SCALE GENOMIC DNA]</scope>
    <source>
        <strain evidence="2">B3_G15</strain>
    </source>
</reference>
<dbReference type="EC" id="1.1.1.157" evidence="2"/>
<dbReference type="Gene3D" id="3.40.50.720">
    <property type="entry name" value="NAD(P)-binding Rossmann-like Domain"/>
    <property type="match status" value="1"/>
</dbReference>
<proteinExistence type="predicted"/>
<feature type="domain" description="3-hydroxyacyl-CoA dehydrogenase NAD binding" evidence="1">
    <location>
        <begin position="4"/>
        <end position="125"/>
    </location>
</feature>
<comment type="caution">
    <text evidence="2">The sequence shown here is derived from an EMBL/GenBank/DDBJ whole genome shotgun (WGS) entry which is preliminary data.</text>
</comment>